<protein>
    <recommendedName>
        <fullName evidence="3">Reverse transcriptase zinc-binding domain-containing protein</fullName>
    </recommendedName>
</protein>
<feature type="non-terminal residue" evidence="1">
    <location>
        <position position="251"/>
    </location>
</feature>
<evidence type="ECO:0000313" key="1">
    <source>
        <dbReference type="EMBL" id="MBA0600914.1"/>
    </source>
</evidence>
<dbReference type="Proteomes" id="UP000593578">
    <property type="component" value="Unassembled WGS sequence"/>
</dbReference>
<sequence length="251" mass="29533">IAAIKAEGPALNPFEGPNKLVWPWNDDGRCTGPQRVRHFIWFFLRVRLMTNFERFRRYLTDDSSRFLCGHWQETALHAVRDFPMAAHGRRKVIPNNAVNNFFAMDLTDSVKANPLNLHDFLFDDVNWPTFSGIICWRLWKNRNRLTLGSHHDSSISILLKLIRHLRLWGYEGSWVAGFSRCIGICWVIQAEIWAVYEGVSLAWNKGFRGRKDWNVKIRHELGESNLVAKIMDVQDRRRNICFRLTFKDFML</sequence>
<accession>A0A7J8QH99</accession>
<evidence type="ECO:0008006" key="3">
    <source>
        <dbReference type="Google" id="ProtNLM"/>
    </source>
</evidence>
<gene>
    <name evidence="1" type="ORF">Gorai_004108</name>
</gene>
<proteinExistence type="predicted"/>
<evidence type="ECO:0000313" key="2">
    <source>
        <dbReference type="Proteomes" id="UP000593578"/>
    </source>
</evidence>
<feature type="non-terminal residue" evidence="1">
    <location>
        <position position="1"/>
    </location>
</feature>
<dbReference type="AlphaFoldDB" id="A0A7J8QH99"/>
<organism evidence="1 2">
    <name type="scientific">Gossypium raimondii</name>
    <name type="common">Peruvian cotton</name>
    <name type="synonym">Gossypium klotzschianum subsp. raimondii</name>
    <dbReference type="NCBI Taxonomy" id="29730"/>
    <lineage>
        <taxon>Eukaryota</taxon>
        <taxon>Viridiplantae</taxon>
        <taxon>Streptophyta</taxon>
        <taxon>Embryophyta</taxon>
        <taxon>Tracheophyta</taxon>
        <taxon>Spermatophyta</taxon>
        <taxon>Magnoliopsida</taxon>
        <taxon>eudicotyledons</taxon>
        <taxon>Gunneridae</taxon>
        <taxon>Pentapetalae</taxon>
        <taxon>rosids</taxon>
        <taxon>malvids</taxon>
        <taxon>Malvales</taxon>
        <taxon>Malvaceae</taxon>
        <taxon>Malvoideae</taxon>
        <taxon>Gossypium</taxon>
    </lineage>
</organism>
<comment type="caution">
    <text evidence="1">The sequence shown here is derived from an EMBL/GenBank/DDBJ whole genome shotgun (WGS) entry which is preliminary data.</text>
</comment>
<dbReference type="EMBL" id="JABEZZ010000012">
    <property type="protein sequence ID" value="MBA0600914.1"/>
    <property type="molecule type" value="Genomic_DNA"/>
</dbReference>
<reference evidence="1 2" key="1">
    <citation type="journal article" date="2019" name="Genome Biol. Evol.">
        <title>Insights into the evolution of the New World diploid cottons (Gossypium, subgenus Houzingenia) based on genome sequencing.</title>
        <authorList>
            <person name="Grover C.E."/>
            <person name="Arick M.A. 2nd"/>
            <person name="Thrash A."/>
            <person name="Conover J.L."/>
            <person name="Sanders W.S."/>
            <person name="Peterson D.G."/>
            <person name="Frelichowski J.E."/>
            <person name="Scheffler J.A."/>
            <person name="Scheffler B.E."/>
            <person name="Wendel J.F."/>
        </authorList>
    </citation>
    <scope>NUCLEOTIDE SEQUENCE [LARGE SCALE GENOMIC DNA]</scope>
    <source>
        <strain evidence="1">8</strain>
        <tissue evidence="1">Leaf</tissue>
    </source>
</reference>
<name>A0A7J8QH99_GOSRA</name>